<keyword evidence="3" id="KW-1185">Reference proteome</keyword>
<dbReference type="PANTHER" id="PTHR33047:SF8">
    <property type="entry name" value="REGULATOR OF RDNA TRANSCRIPTION PROTEIN 15"/>
    <property type="match status" value="1"/>
</dbReference>
<gene>
    <name evidence="2" type="ORF">DIATSA_LOCUS8082</name>
</gene>
<protein>
    <submittedName>
        <fullName evidence="2">Uncharacterized protein</fullName>
    </submittedName>
</protein>
<reference evidence="2" key="1">
    <citation type="submission" date="2021-12" db="EMBL/GenBank/DDBJ databases">
        <authorList>
            <person name="King R."/>
        </authorList>
    </citation>
    <scope>NUCLEOTIDE SEQUENCE</scope>
</reference>
<evidence type="ECO:0000313" key="2">
    <source>
        <dbReference type="EMBL" id="CAG9790414.1"/>
    </source>
</evidence>
<proteinExistence type="predicted"/>
<dbReference type="Proteomes" id="UP001153714">
    <property type="component" value="Chromosome 22"/>
</dbReference>
<evidence type="ECO:0000313" key="3">
    <source>
        <dbReference type="Proteomes" id="UP001153714"/>
    </source>
</evidence>
<feature type="region of interest" description="Disordered" evidence="1">
    <location>
        <begin position="133"/>
        <end position="163"/>
    </location>
</feature>
<name>A0A9N9R661_9NEOP</name>
<reference evidence="2" key="2">
    <citation type="submission" date="2022-10" db="EMBL/GenBank/DDBJ databases">
        <authorList>
            <consortium name="ENA_rothamsted_submissions"/>
            <consortium name="culmorum"/>
            <person name="King R."/>
        </authorList>
    </citation>
    <scope>NUCLEOTIDE SEQUENCE</scope>
</reference>
<sequence>MIGRADIEGSKSNVAMNAWLPQASYPCVVGTTKENVRVQYRNRKRSSSDESPGVGLSLNRSQHDAALPSTTLLYRAQHPARNGSRLQTIPSPDIELSQTPSLTVSSNRITREFNGDERCRHVTTLHAWNETPYARRYNRPRTASAQPKPRRSRTRRNRHGLTARKIRGRPERGSGFRPLTTLRWKKASTRPGTGRIRFPSKPDTPRGSSPWRPAADMGTNRRDYSAYIPHLNFQGPQRVSGHRRKCGSTDSRATTVHAKPFSTSVLQGLAGVFATTTKICTDGGSKRAHAQTLLRSPPRTSYSLRHNDIQRRLTCP</sequence>
<feature type="compositionally biased region" description="Polar residues" evidence="1">
    <location>
        <begin position="84"/>
        <end position="100"/>
    </location>
</feature>
<feature type="compositionally biased region" description="Basic residues" evidence="1">
    <location>
        <begin position="148"/>
        <end position="163"/>
    </location>
</feature>
<dbReference type="AlphaFoldDB" id="A0A9N9R661"/>
<organism evidence="2 3">
    <name type="scientific">Diatraea saccharalis</name>
    <name type="common">sugarcane borer</name>
    <dbReference type="NCBI Taxonomy" id="40085"/>
    <lineage>
        <taxon>Eukaryota</taxon>
        <taxon>Metazoa</taxon>
        <taxon>Ecdysozoa</taxon>
        <taxon>Arthropoda</taxon>
        <taxon>Hexapoda</taxon>
        <taxon>Insecta</taxon>
        <taxon>Pterygota</taxon>
        <taxon>Neoptera</taxon>
        <taxon>Endopterygota</taxon>
        <taxon>Lepidoptera</taxon>
        <taxon>Glossata</taxon>
        <taxon>Ditrysia</taxon>
        <taxon>Pyraloidea</taxon>
        <taxon>Crambidae</taxon>
        <taxon>Crambinae</taxon>
        <taxon>Diatraea</taxon>
    </lineage>
</organism>
<accession>A0A9N9R661</accession>
<feature type="region of interest" description="Disordered" evidence="1">
    <location>
        <begin position="79"/>
        <end position="100"/>
    </location>
</feature>
<dbReference type="EMBL" id="OU893353">
    <property type="protein sequence ID" value="CAG9790414.1"/>
    <property type="molecule type" value="Genomic_DNA"/>
</dbReference>
<feature type="region of interest" description="Disordered" evidence="1">
    <location>
        <begin position="187"/>
        <end position="219"/>
    </location>
</feature>
<dbReference type="OrthoDB" id="7457439at2759"/>
<dbReference type="PANTHER" id="PTHR33047">
    <property type="entry name" value="PROTEIN TAR1"/>
    <property type="match status" value="1"/>
</dbReference>
<feature type="region of interest" description="Disordered" evidence="1">
    <location>
        <begin position="42"/>
        <end position="61"/>
    </location>
</feature>
<evidence type="ECO:0000256" key="1">
    <source>
        <dbReference type="SAM" id="MobiDB-lite"/>
    </source>
</evidence>
<dbReference type="InterPro" id="IPR052997">
    <property type="entry name" value="RRT15-like"/>
</dbReference>